<dbReference type="EMBL" id="JAFEUM010000001">
    <property type="protein sequence ID" value="MBM7035222.1"/>
    <property type="molecule type" value="Genomic_DNA"/>
</dbReference>
<dbReference type="CDD" id="cd19082">
    <property type="entry name" value="AKR_AKR10A1_2"/>
    <property type="match status" value="1"/>
</dbReference>
<keyword evidence="1" id="KW-0560">Oxidoreductase</keyword>
<organism evidence="3 4">
    <name type="scientific">Vibrio ulleungensis</name>
    <dbReference type="NCBI Taxonomy" id="2807619"/>
    <lineage>
        <taxon>Bacteria</taxon>
        <taxon>Pseudomonadati</taxon>
        <taxon>Pseudomonadota</taxon>
        <taxon>Gammaproteobacteria</taxon>
        <taxon>Vibrionales</taxon>
        <taxon>Vibrionaceae</taxon>
        <taxon>Vibrio</taxon>
    </lineage>
</organism>
<comment type="caution">
    <text evidence="3">The sequence shown here is derived from an EMBL/GenBank/DDBJ whole genome shotgun (WGS) entry which is preliminary data.</text>
</comment>
<dbReference type="InterPro" id="IPR050523">
    <property type="entry name" value="AKR_Detox_Biosynth"/>
</dbReference>
<feature type="domain" description="NADP-dependent oxidoreductase" evidence="2">
    <location>
        <begin position="19"/>
        <end position="307"/>
    </location>
</feature>
<dbReference type="InterPro" id="IPR023210">
    <property type="entry name" value="NADP_OxRdtase_dom"/>
</dbReference>
<dbReference type="SUPFAM" id="SSF51430">
    <property type="entry name" value="NAD(P)-linked oxidoreductase"/>
    <property type="match status" value="1"/>
</dbReference>
<dbReference type="PANTHER" id="PTHR43364:SF4">
    <property type="entry name" value="NAD(P)-LINKED OXIDOREDUCTASE SUPERFAMILY PROTEIN"/>
    <property type="match status" value="1"/>
</dbReference>
<protein>
    <submittedName>
        <fullName evidence="3">Aldo/keto reductase</fullName>
    </submittedName>
</protein>
<evidence type="ECO:0000256" key="1">
    <source>
        <dbReference type="ARBA" id="ARBA00023002"/>
    </source>
</evidence>
<dbReference type="InterPro" id="IPR036812">
    <property type="entry name" value="NAD(P)_OxRdtase_dom_sf"/>
</dbReference>
<evidence type="ECO:0000313" key="3">
    <source>
        <dbReference type="EMBL" id="MBM7035222.1"/>
    </source>
</evidence>
<dbReference type="Pfam" id="PF00248">
    <property type="entry name" value="Aldo_ket_red"/>
    <property type="match status" value="1"/>
</dbReference>
<accession>A0ABS2HGK2</accession>
<evidence type="ECO:0000313" key="4">
    <source>
        <dbReference type="Proteomes" id="UP000809621"/>
    </source>
</evidence>
<keyword evidence="4" id="KW-1185">Reference proteome</keyword>
<name>A0ABS2HGK2_9VIBR</name>
<proteinExistence type="predicted"/>
<dbReference type="Proteomes" id="UP000809621">
    <property type="component" value="Unassembled WGS sequence"/>
</dbReference>
<dbReference type="PANTHER" id="PTHR43364">
    <property type="entry name" value="NADH-SPECIFIC METHYLGLYOXAL REDUCTASE-RELATED"/>
    <property type="match status" value="1"/>
</dbReference>
<sequence>MQCPKFELKNGKTVQLSRVVLGTGKFYSEQDKSNALEILDEYVRLGGNCIDTGRQYGLSENIIGEWLETRKCRDKVSILTKGGHPSLKQPNKSRLSKQDLCADLEASLSAFSTNFVELYALHRDDESMPVSEIMPTLHQFIEDGKVGAIGTSNWTEERISAANDYAKKNKLTEFSFNNPGFSLADCNHPPWPGCVMAEESMLAWHRENAVPLFAWSPQASGFFSGKYSPDDTANREMVEVYYSDSNWSRLQKATKLAEKLTCTPTQVALAYVCNQPFPSFAIIGARTKEHLQQAFEASRISLDHQAMHWLTDQKLTTDGVV</sequence>
<evidence type="ECO:0000259" key="2">
    <source>
        <dbReference type="Pfam" id="PF00248"/>
    </source>
</evidence>
<reference evidence="3 4" key="1">
    <citation type="submission" date="2021-02" db="EMBL/GenBank/DDBJ databases">
        <authorList>
            <person name="Park J.-S."/>
        </authorList>
    </citation>
    <scope>NUCLEOTIDE SEQUENCE [LARGE SCALE GENOMIC DNA]</scope>
    <source>
        <strain evidence="3 4">188UL20-2</strain>
    </source>
</reference>
<dbReference type="RefSeq" id="WP_205156839.1">
    <property type="nucleotide sequence ID" value="NZ_JAFEUM010000001.1"/>
</dbReference>
<gene>
    <name evidence="3" type="ORF">JQC93_02280</name>
</gene>
<dbReference type="Gene3D" id="3.20.20.100">
    <property type="entry name" value="NADP-dependent oxidoreductase domain"/>
    <property type="match status" value="1"/>
</dbReference>